<feature type="compositionally biased region" description="Basic and acidic residues" evidence="1">
    <location>
        <begin position="122"/>
        <end position="132"/>
    </location>
</feature>
<evidence type="ECO:0000256" key="1">
    <source>
        <dbReference type="SAM" id="MobiDB-lite"/>
    </source>
</evidence>
<dbReference type="EMBL" id="UYJE01006113">
    <property type="protein sequence ID" value="VDI43143.1"/>
    <property type="molecule type" value="Genomic_DNA"/>
</dbReference>
<reference evidence="2" key="1">
    <citation type="submission" date="2018-11" db="EMBL/GenBank/DDBJ databases">
        <authorList>
            <person name="Alioto T."/>
            <person name="Alioto T."/>
        </authorList>
    </citation>
    <scope>NUCLEOTIDE SEQUENCE</scope>
</reference>
<evidence type="ECO:0000313" key="2">
    <source>
        <dbReference type="EMBL" id="VDI43143.1"/>
    </source>
</evidence>
<sequence>MQKPQKPKKREDEIGSKRYNWKDWEKKHNQMTGLSFNRLFDVYQRNENVRVHNSTEIESIQKEIEKVAKTNRKQVDALREDYQTMMAYAYVYKLHSIGQDPDNDDLPLMRKRVKGPKPAQSKPKDPDLQELPKDILSYYDERPTSIRFPPVARKWRPASFSGNAHETEISESGITDPYPTFTPEDIAALQAEKRSTKNNEGSSQHIKLPPIGTLTLKLANWQNFGNQRLHNQNRKPVRNAMSEPPSRWRGREPQVNNAQKNRPKSYVPVTGIACKTQVNTKRFFENEAKKALPKFTATHRRVQESQRILRNISNPMNDVIDSKKTTSAILKDYRIRQNELQVKKGPIKVPQMEQKTDTPKAKMFQNWITGNENQ</sequence>
<dbReference type="AlphaFoldDB" id="A0A8B6F3Y7"/>
<accession>A0A8B6F3Y7</accession>
<comment type="caution">
    <text evidence="2">The sequence shown here is derived from an EMBL/GenBank/DDBJ whole genome shotgun (WGS) entry which is preliminary data.</text>
</comment>
<keyword evidence="3" id="KW-1185">Reference proteome</keyword>
<feature type="region of interest" description="Disordered" evidence="1">
    <location>
        <begin position="236"/>
        <end position="263"/>
    </location>
</feature>
<organism evidence="2 3">
    <name type="scientific">Mytilus galloprovincialis</name>
    <name type="common">Mediterranean mussel</name>
    <dbReference type="NCBI Taxonomy" id="29158"/>
    <lineage>
        <taxon>Eukaryota</taxon>
        <taxon>Metazoa</taxon>
        <taxon>Spiralia</taxon>
        <taxon>Lophotrochozoa</taxon>
        <taxon>Mollusca</taxon>
        <taxon>Bivalvia</taxon>
        <taxon>Autobranchia</taxon>
        <taxon>Pteriomorphia</taxon>
        <taxon>Mytilida</taxon>
        <taxon>Mytiloidea</taxon>
        <taxon>Mytilidae</taxon>
        <taxon>Mytilinae</taxon>
        <taxon>Mytilus</taxon>
    </lineage>
</organism>
<evidence type="ECO:0000313" key="3">
    <source>
        <dbReference type="Proteomes" id="UP000596742"/>
    </source>
</evidence>
<gene>
    <name evidence="2" type="ORF">MGAL_10B001655</name>
</gene>
<dbReference type="OrthoDB" id="6048883at2759"/>
<protein>
    <submittedName>
        <fullName evidence="2">Uncharacterized protein</fullName>
    </submittedName>
</protein>
<dbReference type="Proteomes" id="UP000596742">
    <property type="component" value="Unassembled WGS sequence"/>
</dbReference>
<name>A0A8B6F3Y7_MYTGA</name>
<proteinExistence type="predicted"/>
<feature type="region of interest" description="Disordered" evidence="1">
    <location>
        <begin position="102"/>
        <end position="132"/>
    </location>
</feature>